<dbReference type="Pfam" id="PF07444">
    <property type="entry name" value="Ycf66_N"/>
    <property type="match status" value="1"/>
</dbReference>
<evidence type="ECO:0000313" key="3">
    <source>
        <dbReference type="EMBL" id="APB34339.1"/>
    </source>
</evidence>
<keyword evidence="2" id="KW-1133">Transmembrane helix</keyword>
<evidence type="ECO:0000313" key="4">
    <source>
        <dbReference type="Proteomes" id="UP000180235"/>
    </source>
</evidence>
<name>A0A1J0AEL5_9CYAN</name>
<protein>
    <recommendedName>
        <fullName evidence="5">Ycf66 family protein</fullName>
    </recommendedName>
</protein>
<feature type="transmembrane region" description="Helical" evidence="2">
    <location>
        <begin position="38"/>
        <end position="56"/>
    </location>
</feature>
<feature type="compositionally biased region" description="Basic and acidic residues" evidence="1">
    <location>
        <begin position="93"/>
        <end position="104"/>
    </location>
</feature>
<dbReference type="InterPro" id="IPR010004">
    <property type="entry name" value="Uncharacterised_Ycf66"/>
</dbReference>
<keyword evidence="2" id="KW-0472">Membrane</keyword>
<evidence type="ECO:0000256" key="1">
    <source>
        <dbReference type="SAM" id="MobiDB-lite"/>
    </source>
</evidence>
<evidence type="ECO:0008006" key="5">
    <source>
        <dbReference type="Google" id="ProtNLM"/>
    </source>
</evidence>
<feature type="compositionally biased region" description="Basic and acidic residues" evidence="1">
    <location>
        <begin position="112"/>
        <end position="138"/>
    </location>
</feature>
<accession>A0A1J0AEL5</accession>
<dbReference type="RefSeq" id="WP_071454792.1">
    <property type="nucleotide sequence ID" value="NZ_CP017675.1"/>
</dbReference>
<keyword evidence="4" id="KW-1185">Reference proteome</keyword>
<gene>
    <name evidence="3" type="ORF">GlitD10_2013</name>
</gene>
<feature type="compositionally biased region" description="Pro residues" evidence="1">
    <location>
        <begin position="197"/>
        <end position="208"/>
    </location>
</feature>
<dbReference type="OrthoDB" id="532898at2"/>
<feature type="region of interest" description="Disordered" evidence="1">
    <location>
        <begin position="87"/>
        <end position="138"/>
    </location>
</feature>
<dbReference type="STRING" id="1188229.GlitD10_2013"/>
<sequence length="224" mass="25394">MGIGIPAPIFLGIILILGSLVLFFLGRLRPALRRDSDVVYAVIGLLSGLILLANFGNLGFGLVFQQVLMIGALVALTWENLILRGKNPSPPSRGREMPPRRSRESYTPPSYREAESYRDYDRDYEYEPAPRRPNRRRSEVVLDPVDAWEAELPQSPRARMRGEVPNRYQEWDRDETDRDEEETAIVTTAGERQDSTPPVPARPPPISPPSFSSECPRTGQFRQF</sequence>
<keyword evidence="2" id="KW-0812">Transmembrane</keyword>
<feature type="compositionally biased region" description="Acidic residues" evidence="1">
    <location>
        <begin position="172"/>
        <end position="183"/>
    </location>
</feature>
<dbReference type="AlphaFoldDB" id="A0A1J0AEL5"/>
<evidence type="ECO:0000256" key="2">
    <source>
        <dbReference type="SAM" id="Phobius"/>
    </source>
</evidence>
<dbReference type="EMBL" id="CP017675">
    <property type="protein sequence ID" value="APB34339.1"/>
    <property type="molecule type" value="Genomic_DNA"/>
</dbReference>
<feature type="transmembrane region" description="Helical" evidence="2">
    <location>
        <begin position="6"/>
        <end position="26"/>
    </location>
</feature>
<proteinExistence type="predicted"/>
<reference evidence="3 4" key="1">
    <citation type="submission" date="2016-10" db="EMBL/GenBank/DDBJ databases">
        <title>Description of Gloeomargarita lithophora gen. nov., sp. nov., a thylakoid-bearing basal-branching cyanobacterium with intracellular carbonates, and proposal for Gloeomargaritales ord. nov.</title>
        <authorList>
            <person name="Moreira D."/>
            <person name="Tavera R."/>
            <person name="Benzerara K."/>
            <person name="Skouri-Panet F."/>
            <person name="Couradeau E."/>
            <person name="Gerard E."/>
            <person name="Loussert C."/>
            <person name="Novelo E."/>
            <person name="Zivanovic Y."/>
            <person name="Lopez-Garcia P."/>
        </authorList>
    </citation>
    <scope>NUCLEOTIDE SEQUENCE [LARGE SCALE GENOMIC DNA]</scope>
    <source>
        <strain evidence="3 4">D10</strain>
    </source>
</reference>
<feature type="region of interest" description="Disordered" evidence="1">
    <location>
        <begin position="160"/>
        <end position="224"/>
    </location>
</feature>
<dbReference type="Proteomes" id="UP000180235">
    <property type="component" value="Chromosome"/>
</dbReference>
<organism evidence="3 4">
    <name type="scientific">Gloeomargarita lithophora Alchichica-D10</name>
    <dbReference type="NCBI Taxonomy" id="1188229"/>
    <lineage>
        <taxon>Bacteria</taxon>
        <taxon>Bacillati</taxon>
        <taxon>Cyanobacteriota</taxon>
        <taxon>Cyanophyceae</taxon>
        <taxon>Gloeomargaritales</taxon>
        <taxon>Gloeomargaritaceae</taxon>
        <taxon>Gloeomargarita</taxon>
    </lineage>
</organism>
<dbReference type="KEGG" id="glt:GlitD10_2013"/>